<keyword evidence="3" id="KW-1185">Reference proteome</keyword>
<name>A0A4V0ZZG6_STRSO</name>
<feature type="region of interest" description="Disordered" evidence="1">
    <location>
        <begin position="43"/>
        <end position="66"/>
    </location>
</feature>
<dbReference type="KEGG" id="sseo:D0Z67_12365"/>
<reference evidence="2 3" key="1">
    <citation type="submission" date="2018-08" db="EMBL/GenBank/DDBJ databases">
        <title>The complete genome sequence of Streptomyces seoulensis, a pioneer strain for nickel superoxide dismutase discovery.</title>
        <authorList>
            <person name="Shin J."/>
            <person name="Lee J.-S."/>
            <person name="Lee E.-J."/>
            <person name="Youn H.-D."/>
        </authorList>
    </citation>
    <scope>NUCLEOTIDE SEQUENCE [LARGE SCALE GENOMIC DNA]</scope>
    <source>
        <strain evidence="2 3">KCTC 9819</strain>
    </source>
</reference>
<sequence length="66" mass="6751">MIDKTPPRAPPSPPPPGPPRPPCVTVTSVGFGASLVRQEPLMSLTPDAPAGRAPARNSVVRADAEA</sequence>
<feature type="compositionally biased region" description="Pro residues" evidence="1">
    <location>
        <begin position="7"/>
        <end position="22"/>
    </location>
</feature>
<dbReference type="EMBL" id="CP032229">
    <property type="protein sequence ID" value="QBJ91016.1"/>
    <property type="molecule type" value="Genomic_DNA"/>
</dbReference>
<evidence type="ECO:0000256" key="1">
    <source>
        <dbReference type="SAM" id="MobiDB-lite"/>
    </source>
</evidence>
<dbReference type="OrthoDB" id="3287459at2"/>
<proteinExistence type="predicted"/>
<evidence type="ECO:0000313" key="2">
    <source>
        <dbReference type="EMBL" id="QBJ91016.1"/>
    </source>
</evidence>
<accession>A0A4V0ZZG6</accession>
<dbReference type="AlphaFoldDB" id="A0A4V0ZZG6"/>
<organism evidence="2 3">
    <name type="scientific">Streptomyces seoulensis</name>
    <dbReference type="NCBI Taxonomy" id="73044"/>
    <lineage>
        <taxon>Bacteria</taxon>
        <taxon>Bacillati</taxon>
        <taxon>Actinomycetota</taxon>
        <taxon>Actinomycetes</taxon>
        <taxon>Kitasatosporales</taxon>
        <taxon>Streptomycetaceae</taxon>
        <taxon>Streptomyces</taxon>
    </lineage>
</organism>
<feature type="region of interest" description="Disordered" evidence="1">
    <location>
        <begin position="1"/>
        <end position="26"/>
    </location>
</feature>
<protein>
    <submittedName>
        <fullName evidence="2">Uncharacterized protein</fullName>
    </submittedName>
</protein>
<gene>
    <name evidence="2" type="ORF">D0Z67_12365</name>
</gene>
<evidence type="ECO:0000313" key="3">
    <source>
        <dbReference type="Proteomes" id="UP000292547"/>
    </source>
</evidence>
<dbReference type="Proteomes" id="UP000292547">
    <property type="component" value="Chromosome"/>
</dbReference>